<reference evidence="14" key="2">
    <citation type="submission" date="2015-02" db="UniProtKB">
        <authorList>
            <consortium name="EnsemblMetazoa"/>
        </authorList>
    </citation>
    <scope>IDENTIFICATION</scope>
</reference>
<comment type="subcellular location">
    <subcellularLocation>
        <location evidence="1">Nucleus</location>
    </subcellularLocation>
</comment>
<sequence>MDAGKRKREEECLFNHKDLKRQKRSYFLDEERDLQLIKFDIEYALEQQLGALPLPFAGMDKSGAAVCEFFIRSTCRNGDACPFRHLQSRSDRTVVCKHWLRGLCKKGERCEFLHEYVLSKMDECQFYSKYRVCNNVDCQFLHIDPESKITACPWYDRGHCRRGPSCRYRHTRKVICENYLSGLICPKKENCKFAHPKFELSTEDVNKTIVFCGESNTCVKRPTMHAKVGEQKYAKQSKAKKSYQVPDQNQVSKHYRPLEQVTCFKCGDIGHYANKCTKKSNRK</sequence>
<feature type="domain" description="C3H1-type" evidence="12">
    <location>
        <begin position="61"/>
        <end position="88"/>
    </location>
</feature>
<feature type="zinc finger region" description="C3H1-type" evidence="11">
    <location>
        <begin position="146"/>
        <end position="173"/>
    </location>
</feature>
<dbReference type="Gene3D" id="4.10.60.10">
    <property type="entry name" value="Zinc finger, CCHC-type"/>
    <property type="match status" value="1"/>
</dbReference>
<dbReference type="InterPro" id="IPR001878">
    <property type="entry name" value="Znf_CCHC"/>
</dbReference>
<keyword evidence="9" id="KW-0694">RNA-binding</keyword>
<evidence type="ECO:0000313" key="15">
    <source>
        <dbReference type="Proteomes" id="UP000014500"/>
    </source>
</evidence>
<keyword evidence="15" id="KW-1185">Reference proteome</keyword>
<evidence type="ECO:0000259" key="12">
    <source>
        <dbReference type="PROSITE" id="PS50103"/>
    </source>
</evidence>
<feature type="domain" description="CCHC-type" evidence="13">
    <location>
        <begin position="263"/>
        <end position="278"/>
    </location>
</feature>
<evidence type="ECO:0000256" key="5">
    <source>
        <dbReference type="ARBA" id="ARBA00022723"/>
    </source>
</evidence>
<accession>T1IGR2</accession>
<dbReference type="STRING" id="126957.T1IGR2"/>
<keyword evidence="5 11" id="KW-0479">Metal-binding</keyword>
<keyword evidence="8 11" id="KW-0862">Zinc</keyword>
<evidence type="ECO:0000256" key="6">
    <source>
        <dbReference type="ARBA" id="ARBA00022737"/>
    </source>
</evidence>
<dbReference type="Gene3D" id="4.10.1000.10">
    <property type="entry name" value="Zinc finger, CCCH-type"/>
    <property type="match status" value="2"/>
</dbReference>
<feature type="domain" description="C3H1-type" evidence="12">
    <location>
        <begin position="118"/>
        <end position="145"/>
    </location>
</feature>
<dbReference type="PROSITE" id="PS50158">
    <property type="entry name" value="ZF_CCHC"/>
    <property type="match status" value="1"/>
</dbReference>
<dbReference type="PANTHER" id="PTHR23102:SF24">
    <property type="entry name" value="CLEAVAGE AND POLYADENYLATION SPECIFICITY FACTOR SUBUNIT 4"/>
    <property type="match status" value="1"/>
</dbReference>
<dbReference type="GO" id="GO:0005634">
    <property type="term" value="C:nucleus"/>
    <property type="evidence" value="ECO:0007669"/>
    <property type="project" value="UniProtKB-SubCell"/>
</dbReference>
<proteinExistence type="inferred from homology"/>
<dbReference type="SMART" id="SM00343">
    <property type="entry name" value="ZnF_C2HC"/>
    <property type="match status" value="1"/>
</dbReference>
<dbReference type="Pfam" id="PF15663">
    <property type="entry name" value="zf-CCCH_3"/>
    <property type="match status" value="1"/>
</dbReference>
<dbReference type="GO" id="GO:0003723">
    <property type="term" value="F:RNA binding"/>
    <property type="evidence" value="ECO:0007669"/>
    <property type="project" value="UniProtKB-KW"/>
</dbReference>
<dbReference type="GO" id="GO:0006397">
    <property type="term" value="P:mRNA processing"/>
    <property type="evidence" value="ECO:0007669"/>
    <property type="project" value="UniProtKB-KW"/>
</dbReference>
<dbReference type="InterPro" id="IPR045348">
    <property type="entry name" value="CPSF4/Yth1"/>
</dbReference>
<evidence type="ECO:0000256" key="10">
    <source>
        <dbReference type="ARBA" id="ARBA00023242"/>
    </source>
</evidence>
<keyword evidence="7 11" id="KW-0863">Zinc-finger</keyword>
<evidence type="ECO:0000259" key="13">
    <source>
        <dbReference type="PROSITE" id="PS50158"/>
    </source>
</evidence>
<dbReference type="PANTHER" id="PTHR23102">
    <property type="entry name" value="CLEAVAGE AND POLYADENYLATION SPECIFICITY FACTOR SUBUNIT 4-RELATED"/>
    <property type="match status" value="1"/>
</dbReference>
<dbReference type="InterPro" id="IPR036875">
    <property type="entry name" value="Znf_CCHC_sf"/>
</dbReference>
<dbReference type="InterPro" id="IPR036855">
    <property type="entry name" value="Znf_CCCH_sf"/>
</dbReference>
<feature type="zinc finger region" description="C3H1-type" evidence="11">
    <location>
        <begin position="175"/>
        <end position="198"/>
    </location>
</feature>
<evidence type="ECO:0000256" key="9">
    <source>
        <dbReference type="ARBA" id="ARBA00022884"/>
    </source>
</evidence>
<dbReference type="EMBL" id="JH429551">
    <property type="status" value="NOT_ANNOTATED_CDS"/>
    <property type="molecule type" value="Genomic_DNA"/>
</dbReference>
<reference evidence="15" key="1">
    <citation type="submission" date="2011-05" db="EMBL/GenBank/DDBJ databases">
        <authorList>
            <person name="Richards S.R."/>
            <person name="Qu J."/>
            <person name="Jiang H."/>
            <person name="Jhangiani S.N."/>
            <person name="Agravi P."/>
            <person name="Goodspeed R."/>
            <person name="Gross S."/>
            <person name="Mandapat C."/>
            <person name="Jackson L."/>
            <person name="Mathew T."/>
            <person name="Pu L."/>
            <person name="Thornton R."/>
            <person name="Saada N."/>
            <person name="Wilczek-Boney K.B."/>
            <person name="Lee S."/>
            <person name="Kovar C."/>
            <person name="Wu Y."/>
            <person name="Scherer S.E."/>
            <person name="Worley K.C."/>
            <person name="Muzny D.M."/>
            <person name="Gibbs R."/>
        </authorList>
    </citation>
    <scope>NUCLEOTIDE SEQUENCE</scope>
    <source>
        <strain evidence="15">Brora</strain>
    </source>
</reference>
<dbReference type="SUPFAM" id="SSF57756">
    <property type="entry name" value="Retrovirus zinc finger-like domains"/>
    <property type="match status" value="1"/>
</dbReference>
<feature type="domain" description="C3H1-type" evidence="12">
    <location>
        <begin position="146"/>
        <end position="173"/>
    </location>
</feature>
<dbReference type="Pfam" id="PF14608">
    <property type="entry name" value="zf-CCCH_2"/>
    <property type="match status" value="2"/>
</dbReference>
<feature type="domain" description="C3H1-type" evidence="12">
    <location>
        <begin position="175"/>
        <end position="198"/>
    </location>
</feature>
<evidence type="ECO:0000256" key="7">
    <source>
        <dbReference type="ARBA" id="ARBA00022771"/>
    </source>
</evidence>
<feature type="domain" description="C3H1-type" evidence="12">
    <location>
        <begin position="90"/>
        <end position="117"/>
    </location>
</feature>
<organism evidence="14 15">
    <name type="scientific">Strigamia maritima</name>
    <name type="common">European centipede</name>
    <name type="synonym">Geophilus maritimus</name>
    <dbReference type="NCBI Taxonomy" id="126957"/>
    <lineage>
        <taxon>Eukaryota</taxon>
        <taxon>Metazoa</taxon>
        <taxon>Ecdysozoa</taxon>
        <taxon>Arthropoda</taxon>
        <taxon>Myriapoda</taxon>
        <taxon>Chilopoda</taxon>
        <taxon>Pleurostigmophora</taxon>
        <taxon>Geophilomorpha</taxon>
        <taxon>Linotaeniidae</taxon>
        <taxon>Strigamia</taxon>
    </lineage>
</organism>
<dbReference type="EnsemblMetazoa" id="SMAR000010-RA">
    <property type="protein sequence ID" value="SMAR000010-PA"/>
    <property type="gene ID" value="SMAR000010"/>
</dbReference>
<evidence type="ECO:0000256" key="2">
    <source>
        <dbReference type="ARBA" id="ARBA00008907"/>
    </source>
</evidence>
<dbReference type="Proteomes" id="UP000014500">
    <property type="component" value="Unassembled WGS sequence"/>
</dbReference>
<dbReference type="SUPFAM" id="SSF90229">
    <property type="entry name" value="CCCH zinc finger"/>
    <property type="match status" value="4"/>
</dbReference>
<dbReference type="InterPro" id="IPR000571">
    <property type="entry name" value="Znf_CCCH"/>
</dbReference>
<evidence type="ECO:0000313" key="14">
    <source>
        <dbReference type="EnsemblMetazoa" id="SMAR000010-PA"/>
    </source>
</evidence>
<evidence type="ECO:0000256" key="8">
    <source>
        <dbReference type="ARBA" id="ARBA00022833"/>
    </source>
</evidence>
<keyword evidence="10" id="KW-0539">Nucleus</keyword>
<dbReference type="GO" id="GO:0008270">
    <property type="term" value="F:zinc ion binding"/>
    <property type="evidence" value="ECO:0007669"/>
    <property type="project" value="UniProtKB-KW"/>
</dbReference>
<dbReference type="SMART" id="SM00356">
    <property type="entry name" value="ZnF_C3H1"/>
    <property type="match status" value="5"/>
</dbReference>
<dbReference type="eggNOG" id="KOG1040">
    <property type="taxonomic scope" value="Eukaryota"/>
</dbReference>
<evidence type="ECO:0000256" key="1">
    <source>
        <dbReference type="ARBA" id="ARBA00004123"/>
    </source>
</evidence>
<dbReference type="Pfam" id="PF00098">
    <property type="entry name" value="zf-CCHC"/>
    <property type="match status" value="1"/>
</dbReference>
<dbReference type="HOGENOM" id="CLU_024513_0_1_1"/>
<keyword evidence="4" id="KW-0507">mRNA processing</keyword>
<dbReference type="Gene3D" id="3.30.1370.210">
    <property type="match status" value="1"/>
</dbReference>
<comment type="similarity">
    <text evidence="2">Belongs to the CPSF4/YTH1 family.</text>
</comment>
<protein>
    <recommendedName>
        <fullName evidence="3">Cleavage and polyadenylation specificity factor subunit 4</fullName>
    </recommendedName>
</protein>
<dbReference type="AlphaFoldDB" id="T1IGR2"/>
<dbReference type="InterPro" id="IPR041686">
    <property type="entry name" value="Znf-CCCH_3"/>
</dbReference>
<dbReference type="PhylomeDB" id="T1IGR2"/>
<feature type="zinc finger region" description="C3H1-type" evidence="11">
    <location>
        <begin position="61"/>
        <end position="88"/>
    </location>
</feature>
<feature type="zinc finger region" description="C3H1-type" evidence="11">
    <location>
        <begin position="90"/>
        <end position="117"/>
    </location>
</feature>
<evidence type="ECO:0000256" key="3">
    <source>
        <dbReference type="ARBA" id="ARBA00016264"/>
    </source>
</evidence>
<name>T1IGR2_STRMM</name>
<evidence type="ECO:0000256" key="11">
    <source>
        <dbReference type="PROSITE-ProRule" id="PRU00723"/>
    </source>
</evidence>
<dbReference type="PROSITE" id="PS50103">
    <property type="entry name" value="ZF_C3H1"/>
    <property type="match status" value="5"/>
</dbReference>
<evidence type="ECO:0000256" key="4">
    <source>
        <dbReference type="ARBA" id="ARBA00022664"/>
    </source>
</evidence>
<feature type="zinc finger region" description="C3H1-type" evidence="11">
    <location>
        <begin position="118"/>
        <end position="145"/>
    </location>
</feature>
<keyword evidence="6" id="KW-0677">Repeat</keyword>